<feature type="region of interest" description="Disordered" evidence="1">
    <location>
        <begin position="80"/>
        <end position="99"/>
    </location>
</feature>
<organism evidence="3 7">
    <name type="scientific">Adineta steineri</name>
    <dbReference type="NCBI Taxonomy" id="433720"/>
    <lineage>
        <taxon>Eukaryota</taxon>
        <taxon>Metazoa</taxon>
        <taxon>Spiralia</taxon>
        <taxon>Gnathifera</taxon>
        <taxon>Rotifera</taxon>
        <taxon>Eurotatoria</taxon>
        <taxon>Bdelloidea</taxon>
        <taxon>Adinetida</taxon>
        <taxon>Adinetidae</taxon>
        <taxon>Adineta</taxon>
    </lineage>
</organism>
<dbReference type="AlphaFoldDB" id="A0A815GW30"/>
<evidence type="ECO:0000313" key="3">
    <source>
        <dbReference type="EMBL" id="CAF1345812.1"/>
    </source>
</evidence>
<sequence>MDDDKKAIVVGLSAGIGGFVGVLILFCICWHLCCGSSEKETIQRTTRPIPVKQIRRTAPANTAHHNISTITPIKCTTISSDSKTNSTDDLASRLKVARQ</sequence>
<reference evidence="3" key="1">
    <citation type="submission" date="2021-02" db="EMBL/GenBank/DDBJ databases">
        <authorList>
            <person name="Nowell W R."/>
        </authorList>
    </citation>
    <scope>NUCLEOTIDE SEQUENCE</scope>
</reference>
<evidence type="ECO:0000313" key="6">
    <source>
        <dbReference type="EMBL" id="CAF3973532.1"/>
    </source>
</evidence>
<protein>
    <submittedName>
        <fullName evidence="3">Uncharacterized protein</fullName>
    </submittedName>
</protein>
<dbReference type="EMBL" id="CAJOAY010001199">
    <property type="protein sequence ID" value="CAF3808940.1"/>
    <property type="molecule type" value="Genomic_DNA"/>
</dbReference>
<evidence type="ECO:0000313" key="4">
    <source>
        <dbReference type="EMBL" id="CAF1352626.1"/>
    </source>
</evidence>
<gene>
    <name evidence="4" type="ORF">IZO911_LOCUS36857</name>
    <name evidence="6" type="ORF">KXQ929_LOCUS26916</name>
    <name evidence="5" type="ORF">OKA104_LOCUS18941</name>
    <name evidence="3" type="ORF">VCS650_LOCUS33486</name>
</gene>
<dbReference type="Proteomes" id="UP000663891">
    <property type="component" value="Unassembled WGS sequence"/>
</dbReference>
<evidence type="ECO:0000313" key="5">
    <source>
        <dbReference type="EMBL" id="CAF3808940.1"/>
    </source>
</evidence>
<name>A0A815GW30_9BILA</name>
<keyword evidence="2" id="KW-0472">Membrane</keyword>
<keyword evidence="2" id="KW-1133">Transmembrane helix</keyword>
<keyword evidence="2" id="KW-0812">Transmembrane</keyword>
<dbReference type="Proteomes" id="UP000663860">
    <property type="component" value="Unassembled WGS sequence"/>
</dbReference>
<dbReference type="EMBL" id="CAJNON010000653">
    <property type="protein sequence ID" value="CAF1345812.1"/>
    <property type="molecule type" value="Genomic_DNA"/>
</dbReference>
<evidence type="ECO:0000256" key="1">
    <source>
        <dbReference type="SAM" id="MobiDB-lite"/>
    </source>
</evidence>
<evidence type="ECO:0000313" key="7">
    <source>
        <dbReference type="Proteomes" id="UP000663891"/>
    </source>
</evidence>
<dbReference type="EMBL" id="CAJNOE010000885">
    <property type="protein sequence ID" value="CAF1352626.1"/>
    <property type="molecule type" value="Genomic_DNA"/>
</dbReference>
<dbReference type="OrthoDB" id="9978469at2759"/>
<feature type="compositionally biased region" description="Polar residues" evidence="1">
    <location>
        <begin position="80"/>
        <end position="89"/>
    </location>
</feature>
<feature type="transmembrane region" description="Helical" evidence="2">
    <location>
        <begin position="12"/>
        <end position="34"/>
    </location>
</feature>
<dbReference type="Proteomes" id="UP000663868">
    <property type="component" value="Unassembled WGS sequence"/>
</dbReference>
<dbReference type="Proteomes" id="UP000663881">
    <property type="component" value="Unassembled WGS sequence"/>
</dbReference>
<dbReference type="EMBL" id="CAJOBB010002491">
    <property type="protein sequence ID" value="CAF3973532.1"/>
    <property type="molecule type" value="Genomic_DNA"/>
</dbReference>
<accession>A0A815GW30</accession>
<proteinExistence type="predicted"/>
<comment type="caution">
    <text evidence="3">The sequence shown here is derived from an EMBL/GenBank/DDBJ whole genome shotgun (WGS) entry which is preliminary data.</text>
</comment>
<evidence type="ECO:0000256" key="2">
    <source>
        <dbReference type="SAM" id="Phobius"/>
    </source>
</evidence>